<evidence type="ECO:0000313" key="3">
    <source>
        <dbReference type="Proteomes" id="UP000478052"/>
    </source>
</evidence>
<organism evidence="2 3">
    <name type="scientific">Aphis craccivora</name>
    <name type="common">Cowpea aphid</name>
    <dbReference type="NCBI Taxonomy" id="307492"/>
    <lineage>
        <taxon>Eukaryota</taxon>
        <taxon>Metazoa</taxon>
        <taxon>Ecdysozoa</taxon>
        <taxon>Arthropoda</taxon>
        <taxon>Hexapoda</taxon>
        <taxon>Insecta</taxon>
        <taxon>Pterygota</taxon>
        <taxon>Neoptera</taxon>
        <taxon>Paraneoptera</taxon>
        <taxon>Hemiptera</taxon>
        <taxon>Sternorrhyncha</taxon>
        <taxon>Aphidomorpha</taxon>
        <taxon>Aphidoidea</taxon>
        <taxon>Aphididae</taxon>
        <taxon>Aphidini</taxon>
        <taxon>Aphis</taxon>
        <taxon>Aphis</taxon>
    </lineage>
</organism>
<keyword evidence="1" id="KW-0812">Transmembrane</keyword>
<proteinExistence type="predicted"/>
<gene>
    <name evidence="2" type="ORF">FWK35_00029947</name>
</gene>
<feature type="transmembrane region" description="Helical" evidence="1">
    <location>
        <begin position="21"/>
        <end position="41"/>
    </location>
</feature>
<dbReference type="OrthoDB" id="6640316at2759"/>
<sequence>MATPPPEYAAVLHTEVQLMDLIFLITVFLALVVYIGFYTIIYKQSDCVRRLERKPVTAHGITNGTCGQRRWFQPFCYFNNADDPTTEWIGDWVSVCTIASDISSEEEITN</sequence>
<dbReference type="AlphaFoldDB" id="A0A6G0W2L1"/>
<accession>A0A6G0W2L1</accession>
<reference evidence="2 3" key="1">
    <citation type="submission" date="2019-08" db="EMBL/GenBank/DDBJ databases">
        <title>Whole genome of Aphis craccivora.</title>
        <authorList>
            <person name="Voronova N.V."/>
            <person name="Shulinski R.S."/>
            <person name="Bandarenka Y.V."/>
            <person name="Zhorov D.G."/>
            <person name="Warner D."/>
        </authorList>
    </citation>
    <scope>NUCLEOTIDE SEQUENCE [LARGE SCALE GENOMIC DNA]</scope>
    <source>
        <strain evidence="2">180601</strain>
        <tissue evidence="2">Whole Body</tissue>
    </source>
</reference>
<evidence type="ECO:0000256" key="1">
    <source>
        <dbReference type="SAM" id="Phobius"/>
    </source>
</evidence>
<protein>
    <submittedName>
        <fullName evidence="2">Uncharacterized protein</fullName>
    </submittedName>
</protein>
<dbReference type="Proteomes" id="UP000478052">
    <property type="component" value="Unassembled WGS sequence"/>
</dbReference>
<name>A0A6G0W2L1_APHCR</name>
<evidence type="ECO:0000313" key="2">
    <source>
        <dbReference type="EMBL" id="KAF0718115.1"/>
    </source>
</evidence>
<comment type="caution">
    <text evidence="2">The sequence shown here is derived from an EMBL/GenBank/DDBJ whole genome shotgun (WGS) entry which is preliminary data.</text>
</comment>
<keyword evidence="1" id="KW-1133">Transmembrane helix</keyword>
<dbReference type="EMBL" id="VUJU01009718">
    <property type="protein sequence ID" value="KAF0718115.1"/>
    <property type="molecule type" value="Genomic_DNA"/>
</dbReference>
<keyword evidence="1" id="KW-0472">Membrane</keyword>
<keyword evidence="3" id="KW-1185">Reference proteome</keyword>